<dbReference type="AlphaFoldDB" id="A0A1M4X486"/>
<keyword evidence="4 5" id="KW-0472">Membrane</keyword>
<evidence type="ECO:0000256" key="4">
    <source>
        <dbReference type="ARBA" id="ARBA00023136"/>
    </source>
</evidence>
<feature type="transmembrane region" description="Helical" evidence="5">
    <location>
        <begin position="175"/>
        <end position="199"/>
    </location>
</feature>
<organism evidence="6 7">
    <name type="scientific">Dysgonomonas macrotermitis</name>
    <dbReference type="NCBI Taxonomy" id="1346286"/>
    <lineage>
        <taxon>Bacteria</taxon>
        <taxon>Pseudomonadati</taxon>
        <taxon>Bacteroidota</taxon>
        <taxon>Bacteroidia</taxon>
        <taxon>Bacteroidales</taxon>
        <taxon>Dysgonomonadaceae</taxon>
        <taxon>Dysgonomonas</taxon>
    </lineage>
</organism>
<gene>
    <name evidence="6" type="ORF">SAMN05444362_102395</name>
</gene>
<protein>
    <recommendedName>
        <fullName evidence="8">Major Facilitator Superfamily protein</fullName>
    </recommendedName>
</protein>
<keyword evidence="3 5" id="KW-1133">Transmembrane helix</keyword>
<dbReference type="PANTHER" id="PTHR23501:SF5">
    <property type="entry name" value="TRANSPORT PROTEIN"/>
    <property type="match status" value="1"/>
</dbReference>
<feature type="transmembrane region" description="Helical" evidence="5">
    <location>
        <begin position="375"/>
        <end position="397"/>
    </location>
</feature>
<proteinExistence type="predicted"/>
<sequence>MPQGKYRIMSFKEFVPDKLRFIILVLGAVIFQFSNSTYLANINETVGGKALTDEDIKMIFYASMIGLTMVFPLLFRFKFRLPSRTILLVCSSVVILGNVTALYCSNVFILILISFILGFFRMMGTFECFSSINLIITPTRDFSVFYPFIYMIILGSIQFSGLVNADISYALNWKYMYVLIVSLQLSFMIIIFTLMRPILLMKRIPLYQIDWLGMLLWTVVIFLISFIAEYGERLDWFYSRYIRIATGSCIILLICAIQRMTGLKRPFIMPEAFAYRNVIKSLVLLFLLELFISTNTVIMNAYLGGFLEYNMQHINSLNWIVVVGIVLGTVLSYYWLHVRGGGYKVAFFGGFACLVLYHFILYFTFQHSVAKADLYVPYFLYGVGYIVLYIAIVLYAADRVPFPHFFATLCILGFVRSGIGMPIADSITHNLWHHIQEKNVMLLSLGMDTVDPTTNSLYGYVFNNAIEAGRSIEEAQSMATSALYGNVYKQAMLLSWKDIYGWYTLFGALVLLGIMFTHYRKPSFPKIRKLKNIWRYARGKVYSNG</sequence>
<dbReference type="GO" id="GO:0022857">
    <property type="term" value="F:transmembrane transporter activity"/>
    <property type="evidence" value="ECO:0007669"/>
    <property type="project" value="TreeGrafter"/>
</dbReference>
<dbReference type="InterPro" id="IPR036259">
    <property type="entry name" value="MFS_trans_sf"/>
</dbReference>
<comment type="subcellular location">
    <subcellularLocation>
        <location evidence="1">Membrane</location>
        <topology evidence="1">Multi-pass membrane protein</topology>
    </subcellularLocation>
</comment>
<evidence type="ECO:0000256" key="5">
    <source>
        <dbReference type="SAM" id="Phobius"/>
    </source>
</evidence>
<feature type="transmembrane region" description="Helical" evidence="5">
    <location>
        <begin position="86"/>
        <end position="103"/>
    </location>
</feature>
<feature type="transmembrane region" description="Helical" evidence="5">
    <location>
        <begin position="109"/>
        <end position="132"/>
    </location>
</feature>
<feature type="transmembrane region" description="Helical" evidence="5">
    <location>
        <begin position="404"/>
        <end position="424"/>
    </location>
</feature>
<feature type="transmembrane region" description="Helical" evidence="5">
    <location>
        <begin position="343"/>
        <end position="363"/>
    </location>
</feature>
<dbReference type="GO" id="GO:0005886">
    <property type="term" value="C:plasma membrane"/>
    <property type="evidence" value="ECO:0007669"/>
    <property type="project" value="TreeGrafter"/>
</dbReference>
<evidence type="ECO:0000256" key="2">
    <source>
        <dbReference type="ARBA" id="ARBA00022692"/>
    </source>
</evidence>
<feature type="transmembrane region" description="Helical" evidence="5">
    <location>
        <begin position="59"/>
        <end position="79"/>
    </location>
</feature>
<reference evidence="7" key="1">
    <citation type="submission" date="2016-11" db="EMBL/GenBank/DDBJ databases">
        <authorList>
            <person name="Varghese N."/>
            <person name="Submissions S."/>
        </authorList>
    </citation>
    <scope>NUCLEOTIDE SEQUENCE [LARGE SCALE GENOMIC DNA]</scope>
    <source>
        <strain evidence="7">DSM 27370</strain>
    </source>
</reference>
<keyword evidence="2 5" id="KW-0812">Transmembrane</keyword>
<feature type="transmembrane region" description="Helical" evidence="5">
    <location>
        <begin position="499"/>
        <end position="519"/>
    </location>
</feature>
<evidence type="ECO:0000256" key="3">
    <source>
        <dbReference type="ARBA" id="ARBA00022989"/>
    </source>
</evidence>
<dbReference type="STRING" id="1346286.SAMN05444362_102395"/>
<evidence type="ECO:0000313" key="6">
    <source>
        <dbReference type="EMBL" id="SHE88173.1"/>
    </source>
</evidence>
<dbReference type="SUPFAM" id="SSF103473">
    <property type="entry name" value="MFS general substrate transporter"/>
    <property type="match status" value="1"/>
</dbReference>
<feature type="transmembrane region" description="Helical" evidence="5">
    <location>
        <begin position="282"/>
        <end position="304"/>
    </location>
</feature>
<feature type="transmembrane region" description="Helical" evidence="5">
    <location>
        <begin position="21"/>
        <end position="39"/>
    </location>
</feature>
<feature type="transmembrane region" description="Helical" evidence="5">
    <location>
        <begin position="316"/>
        <end position="336"/>
    </location>
</feature>
<feature type="transmembrane region" description="Helical" evidence="5">
    <location>
        <begin position="211"/>
        <end position="228"/>
    </location>
</feature>
<evidence type="ECO:0000313" key="7">
    <source>
        <dbReference type="Proteomes" id="UP000184480"/>
    </source>
</evidence>
<keyword evidence="7" id="KW-1185">Reference proteome</keyword>
<dbReference type="EMBL" id="FQUC01000002">
    <property type="protein sequence ID" value="SHE88173.1"/>
    <property type="molecule type" value="Genomic_DNA"/>
</dbReference>
<feature type="transmembrane region" description="Helical" evidence="5">
    <location>
        <begin position="144"/>
        <end position="163"/>
    </location>
</feature>
<evidence type="ECO:0008006" key="8">
    <source>
        <dbReference type="Google" id="ProtNLM"/>
    </source>
</evidence>
<dbReference type="PANTHER" id="PTHR23501">
    <property type="entry name" value="MAJOR FACILITATOR SUPERFAMILY"/>
    <property type="match status" value="1"/>
</dbReference>
<evidence type="ECO:0000256" key="1">
    <source>
        <dbReference type="ARBA" id="ARBA00004141"/>
    </source>
</evidence>
<dbReference type="Proteomes" id="UP000184480">
    <property type="component" value="Unassembled WGS sequence"/>
</dbReference>
<name>A0A1M4X486_9BACT</name>
<feature type="transmembrane region" description="Helical" evidence="5">
    <location>
        <begin position="240"/>
        <end position="261"/>
    </location>
</feature>
<accession>A0A1M4X486</accession>